<evidence type="ECO:0000313" key="2">
    <source>
        <dbReference type="Proteomes" id="UP000503447"/>
    </source>
</evidence>
<protein>
    <submittedName>
        <fullName evidence="1">Uncharacterized protein</fullName>
    </submittedName>
</protein>
<dbReference type="KEGG" id="ftj:FTUN_6796"/>
<evidence type="ECO:0000313" key="1">
    <source>
        <dbReference type="EMBL" id="QJW99196.1"/>
    </source>
</evidence>
<reference evidence="2" key="1">
    <citation type="submission" date="2020-05" db="EMBL/GenBank/DDBJ databases">
        <title>Frigoriglobus tundricola gen. nov., sp. nov., a psychrotolerant cellulolytic planctomycete of the family Gemmataceae with two divergent copies of 16S rRNA gene.</title>
        <authorList>
            <person name="Kulichevskaya I.S."/>
            <person name="Ivanova A.A."/>
            <person name="Naumoff D.G."/>
            <person name="Beletsky A.V."/>
            <person name="Rijpstra W.I.C."/>
            <person name="Sinninghe Damste J.S."/>
            <person name="Mardanov A.V."/>
            <person name="Ravin N.V."/>
            <person name="Dedysh S.N."/>
        </authorList>
    </citation>
    <scope>NUCLEOTIDE SEQUENCE [LARGE SCALE GENOMIC DNA]</scope>
    <source>
        <strain evidence="2">PL17</strain>
    </source>
</reference>
<name>A0A6M5Z0D3_9BACT</name>
<sequence length="157" mass="15427">MVQPIEMGTIWFHAPHASVLTCFPTVSLVAVAIDGAGAGAGFDGPPARSACFRFRIAAAFASAAGLVGAGAVGALPADLVGPVPTSAAAVCVAPADVSPPVFVAPELVAVPEAALVAANGAAETLAVLTLPMVISNTPGGKTLRVSRNRGVQPRHGA</sequence>
<dbReference type="Proteomes" id="UP000503447">
    <property type="component" value="Chromosome"/>
</dbReference>
<organism evidence="1 2">
    <name type="scientific">Frigoriglobus tundricola</name>
    <dbReference type="NCBI Taxonomy" id="2774151"/>
    <lineage>
        <taxon>Bacteria</taxon>
        <taxon>Pseudomonadati</taxon>
        <taxon>Planctomycetota</taxon>
        <taxon>Planctomycetia</taxon>
        <taxon>Gemmatales</taxon>
        <taxon>Gemmataceae</taxon>
        <taxon>Frigoriglobus</taxon>
    </lineage>
</organism>
<dbReference type="EMBL" id="CP053452">
    <property type="protein sequence ID" value="QJW99196.1"/>
    <property type="molecule type" value="Genomic_DNA"/>
</dbReference>
<gene>
    <name evidence="1" type="ORF">FTUN_6796</name>
</gene>
<dbReference type="AlphaFoldDB" id="A0A6M5Z0D3"/>
<accession>A0A6M5Z0D3</accession>
<proteinExistence type="predicted"/>
<keyword evidence="2" id="KW-1185">Reference proteome</keyword>